<proteinExistence type="predicted"/>
<dbReference type="NCBIfam" id="TIGR03519">
    <property type="entry name" value="T9SS_PorP_fam"/>
    <property type="match status" value="1"/>
</dbReference>
<name>A0A4Q1JQN5_9BACT</name>
<comment type="caution">
    <text evidence="1">The sequence shown here is derived from an EMBL/GenBank/DDBJ whole genome shotgun (WGS) entry which is preliminary data.</text>
</comment>
<dbReference type="InterPro" id="IPR019861">
    <property type="entry name" value="PorP/SprF_Bacteroidetes"/>
</dbReference>
<sequence length="331" mass="37692">MNKLIFSIIFFVFGISLVGRAQDIRFSQFYANKLYLNPALAGSSDHANMSLNYRNQWPNLDYPYVSYSVSYDNFFSGLNGGLGFLVMQDDQGDGAIKTTTFSGAYSFFLRINDDLVFRPAIQASVIQKKLDFKNLVFPDQVDPIYGNLGDIFHNVSGDPSNRSWNGMDFSVGIMAYYNNYYFGAAASHVNQPNLSFDDFEDDQLNAKYTFHAGAEFALSGQTRGNGLVLSPALLFQKQGEFTQMNYGMYISKSSLVFGFWFNQNFQLNYDAVILMAGIVTDRFKLAYSFDYTITKLVQTNTGAHELSFSFPLAFEKRKKRRRPNRVRYPQF</sequence>
<dbReference type="AlphaFoldDB" id="A0A4Q1JQN5"/>
<dbReference type="Proteomes" id="UP000289703">
    <property type="component" value="Unassembled WGS sequence"/>
</dbReference>
<evidence type="ECO:0000313" key="2">
    <source>
        <dbReference type="Proteomes" id="UP000289703"/>
    </source>
</evidence>
<reference evidence="1 2" key="1">
    <citation type="submission" date="2019-01" db="EMBL/GenBank/DDBJ databases">
        <title>Ancylomarina salipaludis sp. nov., isolated from a salt marsh.</title>
        <authorList>
            <person name="Yoon J.-H."/>
        </authorList>
    </citation>
    <scope>NUCLEOTIDE SEQUENCE [LARGE SCALE GENOMIC DNA]</scope>
    <source>
        <strain evidence="1 2">SHSM-M15</strain>
    </source>
</reference>
<gene>
    <name evidence="1" type="ORF">EO244_03910</name>
</gene>
<evidence type="ECO:0000313" key="1">
    <source>
        <dbReference type="EMBL" id="RXQ96786.1"/>
    </source>
</evidence>
<organism evidence="1 2">
    <name type="scientific">Ancylomarina salipaludis</name>
    <dbReference type="NCBI Taxonomy" id="2501299"/>
    <lineage>
        <taxon>Bacteria</taxon>
        <taxon>Pseudomonadati</taxon>
        <taxon>Bacteroidota</taxon>
        <taxon>Bacteroidia</taxon>
        <taxon>Marinilabiliales</taxon>
        <taxon>Marinifilaceae</taxon>
        <taxon>Ancylomarina</taxon>
    </lineage>
</organism>
<dbReference type="EMBL" id="SAXA01000002">
    <property type="protein sequence ID" value="RXQ96786.1"/>
    <property type="molecule type" value="Genomic_DNA"/>
</dbReference>
<dbReference type="Pfam" id="PF11751">
    <property type="entry name" value="PorP_SprF"/>
    <property type="match status" value="1"/>
</dbReference>
<dbReference type="RefSeq" id="WP_129253135.1">
    <property type="nucleotide sequence ID" value="NZ_SAXA01000002.1"/>
</dbReference>
<protein>
    <submittedName>
        <fullName evidence="1">Type IX secretion system membrane protein PorP/SprF</fullName>
    </submittedName>
</protein>
<accession>A0A4Q1JQN5</accession>
<dbReference type="OrthoDB" id="1186563at2"/>
<keyword evidence="2" id="KW-1185">Reference proteome</keyword>